<sequence length="398" mass="45859">MSLRDTVRLDSDIHSEQAPNGAKKHLNMQTEESSVIEEIDCGLVLDAVNKVLMRRAYFREKQRSHRRRERDDIHQLRKQAEDLETQAQRLRLRVNPRRMQSRQPHEDSDGGLSWHAIAALFRHETRLTLAENADLVKTLRRHRSLLTRMQLWVAQNDKVPKVMLSDDPAIRKLTKEWATQQMYHNTAAAFQAFPTSFDSNEFSVCDLTVSDLWVNFVDYSQYVWHAPMEVAAYVLRYHLHELLSTRDMSSWTENTVLVQAKLPDGDSAAVVVAHFHEADRCVVVMRQLQSRDILRDDDGVPVRDGQSLVWFDLRRADDGRTIGRVKTLSAMHLKTSGEGSMEAVAMKLGLDLTDVPLPDRDETFRKFCMTKSKESEVQIRSLIRSVLERVQTELTVGS</sequence>
<feature type="region of interest" description="Disordered" evidence="1">
    <location>
        <begin position="61"/>
        <end position="80"/>
    </location>
</feature>
<dbReference type="AlphaFoldDB" id="A0A418D9Y8"/>
<feature type="region of interest" description="Disordered" evidence="1">
    <location>
        <begin position="1"/>
        <end position="26"/>
    </location>
</feature>
<reference evidence="2 3" key="1">
    <citation type="submission" date="2018-08" db="EMBL/GenBank/DDBJ databases">
        <title>Aphanomyces genome sequencing and annotation.</title>
        <authorList>
            <person name="Minardi D."/>
            <person name="Oidtmann B."/>
            <person name="Van Der Giezen M."/>
            <person name="Studholme D.J."/>
        </authorList>
    </citation>
    <scope>NUCLEOTIDE SEQUENCE [LARGE SCALE GENOMIC DNA]</scope>
    <source>
        <strain evidence="2 3">Sv</strain>
    </source>
</reference>
<accession>A0A418D9Y8</accession>
<feature type="compositionally biased region" description="Basic and acidic residues" evidence="1">
    <location>
        <begin position="1"/>
        <end position="15"/>
    </location>
</feature>
<gene>
    <name evidence="2" type="ORF">DYB35_013955</name>
</gene>
<organism evidence="2 3">
    <name type="scientific">Aphanomyces astaci</name>
    <name type="common">Crayfish plague agent</name>
    <dbReference type="NCBI Taxonomy" id="112090"/>
    <lineage>
        <taxon>Eukaryota</taxon>
        <taxon>Sar</taxon>
        <taxon>Stramenopiles</taxon>
        <taxon>Oomycota</taxon>
        <taxon>Saprolegniomycetes</taxon>
        <taxon>Saprolegniales</taxon>
        <taxon>Verrucalvaceae</taxon>
        <taxon>Aphanomyces</taxon>
    </lineage>
</organism>
<dbReference type="VEuPathDB" id="FungiDB:H257_07521"/>
<comment type="caution">
    <text evidence="2">The sequence shown here is derived from an EMBL/GenBank/DDBJ whole genome shotgun (WGS) entry which is preliminary data.</text>
</comment>
<dbReference type="EMBL" id="QUTG01003451">
    <property type="protein sequence ID" value="RHY91522.1"/>
    <property type="molecule type" value="Genomic_DNA"/>
</dbReference>
<proteinExistence type="predicted"/>
<name>A0A418D9Y8_APHAT</name>
<evidence type="ECO:0000313" key="3">
    <source>
        <dbReference type="Proteomes" id="UP000285712"/>
    </source>
</evidence>
<dbReference type="Proteomes" id="UP000285712">
    <property type="component" value="Unassembled WGS sequence"/>
</dbReference>
<evidence type="ECO:0000256" key="1">
    <source>
        <dbReference type="SAM" id="MobiDB-lite"/>
    </source>
</evidence>
<protein>
    <submittedName>
        <fullName evidence="2">Uncharacterized protein</fullName>
    </submittedName>
</protein>
<feature type="compositionally biased region" description="Basic and acidic residues" evidence="1">
    <location>
        <begin position="69"/>
        <end position="80"/>
    </location>
</feature>
<evidence type="ECO:0000313" key="2">
    <source>
        <dbReference type="EMBL" id="RHY91522.1"/>
    </source>
</evidence>